<gene>
    <name evidence="1" type="ORF">EWE74_20785</name>
</gene>
<evidence type="ECO:0000313" key="1">
    <source>
        <dbReference type="EMBL" id="RZF57501.1"/>
    </source>
</evidence>
<proteinExistence type="predicted"/>
<protein>
    <recommendedName>
        <fullName evidence="3">Alpha/beta hydrolase</fullName>
    </recommendedName>
</protein>
<organism evidence="1 2">
    <name type="scientific">Sphingobacterium corticibacterium</name>
    <dbReference type="NCBI Taxonomy" id="2484746"/>
    <lineage>
        <taxon>Bacteria</taxon>
        <taxon>Pseudomonadati</taxon>
        <taxon>Bacteroidota</taxon>
        <taxon>Sphingobacteriia</taxon>
        <taxon>Sphingobacteriales</taxon>
        <taxon>Sphingobacteriaceae</taxon>
        <taxon>Sphingobacterium</taxon>
    </lineage>
</organism>
<dbReference type="AlphaFoldDB" id="A0A4Q6XER2"/>
<comment type="caution">
    <text evidence="1">The sequence shown here is derived from an EMBL/GenBank/DDBJ whole genome shotgun (WGS) entry which is preliminary data.</text>
</comment>
<keyword evidence="2" id="KW-1185">Reference proteome</keyword>
<evidence type="ECO:0000313" key="2">
    <source>
        <dbReference type="Proteomes" id="UP000292855"/>
    </source>
</evidence>
<sequence length="530" mass="61001">MLLLFICIWTPLGYVLSAEWQWSVPLEGYISDETKDHPSAFLWIPEDCDQVKAIVFSQQNMCEETIFAHPNFRKAMAELGFAIVWVAPGIDYQWNTTNGCQEVFDKMMDDFADVSGYTEIKHVPIVPLGHSAMATFPWNFAAWNPERTLAVISYKGDAPRTNLTGYGRENLEWGRTRNIDGIPGLMIEGEYEWWEARVNPALAFRMMYPESCVSFLYDRGQGHFDVSDKVVDYMILFLQKAAKYRLPDSQPMDSRTKLITINPTDGWLGSRWITDVKREKAAPFSIYKGNKHDAFWYFDQEMAEVTENYYKEARGKEMRYIGFEMDGEWLPFDKSSHGQYQATPALGDDLTFTVSAAFTDSLHSQRLSSPSKNAIRIHKINGPVKQVNDTTFIVDFYRMGMNNPRRTGDIWLFAQAEEDNRYKSVVQQLNIKVPYPLTTGERQYILFPGLPDVEYGIKEMLLNATSDKNLDVSYYVKEGPAKIARNKVIFTKFPPRTKFPVKVTVVAWQYGLKDSIQSASPVERSFYVQR</sequence>
<evidence type="ECO:0008006" key="3">
    <source>
        <dbReference type="Google" id="ProtNLM"/>
    </source>
</evidence>
<dbReference type="InterPro" id="IPR029058">
    <property type="entry name" value="AB_hydrolase_fold"/>
</dbReference>
<dbReference type="EMBL" id="SGIT01000007">
    <property type="protein sequence ID" value="RZF57501.1"/>
    <property type="molecule type" value="Genomic_DNA"/>
</dbReference>
<dbReference type="OrthoDB" id="994689at2"/>
<reference evidence="1 2" key="1">
    <citation type="submission" date="2019-02" db="EMBL/GenBank/DDBJ databases">
        <authorList>
            <person name="Li Y."/>
        </authorList>
    </citation>
    <scope>NUCLEOTIDE SEQUENCE [LARGE SCALE GENOMIC DNA]</scope>
    <source>
        <strain evidence="1 2">30C10-4-7</strain>
    </source>
</reference>
<name>A0A4Q6XER2_9SPHI</name>
<accession>A0A4Q6XER2</accession>
<dbReference type="Proteomes" id="UP000292855">
    <property type="component" value="Unassembled WGS sequence"/>
</dbReference>
<dbReference type="SUPFAM" id="SSF53474">
    <property type="entry name" value="alpha/beta-Hydrolases"/>
    <property type="match status" value="1"/>
</dbReference>